<dbReference type="InterPro" id="IPR027278">
    <property type="entry name" value="ACCD_DCysDesulf"/>
</dbReference>
<dbReference type="SUPFAM" id="SSF53686">
    <property type="entry name" value="Tryptophan synthase beta subunit-like PLP-dependent enzymes"/>
    <property type="match status" value="1"/>
</dbReference>
<feature type="active site" description="Nucleophile" evidence="4">
    <location>
        <position position="75"/>
    </location>
</feature>
<dbReference type="PIRSF" id="PIRSF006278">
    <property type="entry name" value="ACCD_DCysDesulf"/>
    <property type="match status" value="1"/>
</dbReference>
<evidence type="ECO:0000259" key="6">
    <source>
        <dbReference type="Pfam" id="PF00291"/>
    </source>
</evidence>
<evidence type="ECO:0000313" key="10">
    <source>
        <dbReference type="Proteomes" id="UP000190130"/>
    </source>
</evidence>
<evidence type="ECO:0000313" key="9">
    <source>
        <dbReference type="Proteomes" id="UP000051562"/>
    </source>
</evidence>
<gene>
    <name evidence="7" type="ORF">ARD30_05730</name>
    <name evidence="8" type="ORF">SAMN05660750_02101</name>
</gene>
<keyword evidence="9" id="KW-1185">Reference proteome</keyword>
<evidence type="ECO:0000256" key="3">
    <source>
        <dbReference type="ARBA" id="ARBA00022898"/>
    </source>
</evidence>
<dbReference type="AlphaFoldDB" id="A0A0Q3PGE8"/>
<evidence type="ECO:0000313" key="7">
    <source>
        <dbReference type="EMBL" id="KQK28830.1"/>
    </source>
</evidence>
<organism evidence="7 9">
    <name type="scientific">Bosea thiooxidans</name>
    <dbReference type="NCBI Taxonomy" id="53254"/>
    <lineage>
        <taxon>Bacteria</taxon>
        <taxon>Pseudomonadati</taxon>
        <taxon>Pseudomonadota</taxon>
        <taxon>Alphaproteobacteria</taxon>
        <taxon>Hyphomicrobiales</taxon>
        <taxon>Boseaceae</taxon>
        <taxon>Bosea</taxon>
    </lineage>
</organism>
<dbReference type="PANTHER" id="PTHR43780:SF2">
    <property type="entry name" value="1-AMINOCYCLOPROPANE-1-CARBOXYLATE DEAMINASE-RELATED"/>
    <property type="match status" value="1"/>
</dbReference>
<evidence type="ECO:0000313" key="8">
    <source>
        <dbReference type="EMBL" id="SKB72490.1"/>
    </source>
</evidence>
<dbReference type="GO" id="GO:0019148">
    <property type="term" value="F:D-cysteine desulfhydrase activity"/>
    <property type="evidence" value="ECO:0007669"/>
    <property type="project" value="TreeGrafter"/>
</dbReference>
<dbReference type="STRING" id="53254.SAMN05660750_02101"/>
<dbReference type="Gene3D" id="3.40.50.1100">
    <property type="match status" value="2"/>
</dbReference>
<name>A0A0Q3PGE8_9HYPH</name>
<evidence type="ECO:0000256" key="5">
    <source>
        <dbReference type="PIRSR" id="PIRSR006278-2"/>
    </source>
</evidence>
<dbReference type="EMBL" id="LMAR01000056">
    <property type="protein sequence ID" value="KQK28830.1"/>
    <property type="molecule type" value="Genomic_DNA"/>
</dbReference>
<protein>
    <submittedName>
        <fullName evidence="8">D-cysteine desulfhydrase</fullName>
    </submittedName>
</protein>
<dbReference type="RefSeq" id="WP_055729737.1">
    <property type="nucleotide sequence ID" value="NZ_FUYX01000004.1"/>
</dbReference>
<dbReference type="PANTHER" id="PTHR43780">
    <property type="entry name" value="1-AMINOCYCLOPROPANE-1-CARBOXYLATE DEAMINASE-RELATED"/>
    <property type="match status" value="1"/>
</dbReference>
<dbReference type="Pfam" id="PF00291">
    <property type="entry name" value="PALP"/>
    <property type="match status" value="1"/>
</dbReference>
<dbReference type="OrthoDB" id="9801249at2"/>
<comment type="similarity">
    <text evidence="2">Belongs to the ACC deaminase/D-cysteine desulfhydrase family.</text>
</comment>
<dbReference type="Proteomes" id="UP000051562">
    <property type="component" value="Unassembled WGS sequence"/>
</dbReference>
<evidence type="ECO:0000256" key="4">
    <source>
        <dbReference type="PIRSR" id="PIRSR006278-1"/>
    </source>
</evidence>
<dbReference type="InterPro" id="IPR036052">
    <property type="entry name" value="TrpB-like_PALP_sf"/>
</dbReference>
<reference evidence="7 9" key="1">
    <citation type="submission" date="2015-10" db="EMBL/GenBank/DDBJ databases">
        <title>Draft genome of Bosea thiooxidans.</title>
        <authorList>
            <person name="Wang X."/>
        </authorList>
    </citation>
    <scope>NUCLEOTIDE SEQUENCE [LARGE SCALE GENOMIC DNA]</scope>
    <source>
        <strain evidence="7 9">CGMCC 9174</strain>
    </source>
</reference>
<dbReference type="EMBL" id="FUYX01000004">
    <property type="protein sequence ID" value="SKB72490.1"/>
    <property type="molecule type" value="Genomic_DNA"/>
</dbReference>
<dbReference type="InterPro" id="IPR001926">
    <property type="entry name" value="TrpB-like_PALP"/>
</dbReference>
<reference evidence="8 10" key="2">
    <citation type="submission" date="2017-02" db="EMBL/GenBank/DDBJ databases">
        <authorList>
            <person name="Peterson S.W."/>
        </authorList>
    </citation>
    <scope>NUCLEOTIDE SEQUENCE [LARGE SCALE GENOMIC DNA]</scope>
    <source>
        <strain evidence="8 10">DSM 9653</strain>
    </source>
</reference>
<sequence length="321" mass="34032">MLDRIPRIELLAGPTPLERMARAGAAVGHDGLWIKRDDVMSLGLGGNKVRSLEYWLGEAATTGGDMLVVAGAPASNQCRLVAAAGARMGIETLVLYAGDEPGALGGNAMLTRLFGARIRWLGPVTEVERGRRAAQVVEELRAHGRRPYLIGNPVVAALGYVRAAQELAEQVGALDLRHVLLPGSMGPTEAGFIFGSAVIGAPWTVHLVSVEYPEEELRRRVATLVKELQARTGIVPPKDPMATVRMDMDELGAGYGVATSSSRDAAAFFATHEALVLEQTYVAKTFASLLRQVRQGAIAPDEPACVLHTGGVPALFAQQAG</sequence>
<proteinExistence type="inferred from homology"/>
<evidence type="ECO:0000256" key="2">
    <source>
        <dbReference type="ARBA" id="ARBA00008639"/>
    </source>
</evidence>
<feature type="domain" description="Tryptophan synthase beta chain-like PALP" evidence="6">
    <location>
        <begin position="9"/>
        <end position="310"/>
    </location>
</feature>
<evidence type="ECO:0000256" key="1">
    <source>
        <dbReference type="ARBA" id="ARBA00001933"/>
    </source>
</evidence>
<comment type="cofactor">
    <cofactor evidence="1">
        <name>pyridoxal 5'-phosphate</name>
        <dbReference type="ChEBI" id="CHEBI:597326"/>
    </cofactor>
</comment>
<accession>A0A0Q3PGE8</accession>
<keyword evidence="3 5" id="KW-0663">Pyridoxal phosphate</keyword>
<feature type="modified residue" description="N6-(pyridoxal phosphate)lysine" evidence="5">
    <location>
        <position position="48"/>
    </location>
</feature>
<dbReference type="Proteomes" id="UP000190130">
    <property type="component" value="Unassembled WGS sequence"/>
</dbReference>